<evidence type="ECO:0000313" key="2">
    <source>
        <dbReference type="Proteomes" id="UP000793456"/>
    </source>
</evidence>
<evidence type="ECO:0000313" key="1">
    <source>
        <dbReference type="EMBL" id="TMS01864.1"/>
    </source>
</evidence>
<gene>
    <name evidence="1" type="ORF">E3U43_007404</name>
</gene>
<name>A0ACD3Q5J3_LARCR</name>
<reference evidence="1" key="1">
    <citation type="submission" date="2018-11" db="EMBL/GenBank/DDBJ databases">
        <title>The sequence and de novo assembly of Larimichthys crocea genome using PacBio and Hi-C technologies.</title>
        <authorList>
            <person name="Xu P."/>
            <person name="Chen B."/>
            <person name="Zhou Z."/>
            <person name="Ke Q."/>
            <person name="Wu Y."/>
            <person name="Bai H."/>
            <person name="Pu F."/>
        </authorList>
    </citation>
    <scope>NUCLEOTIDE SEQUENCE</scope>
    <source>
        <tissue evidence="1">Muscle</tissue>
    </source>
</reference>
<accession>A0ACD3Q5J3</accession>
<comment type="caution">
    <text evidence="1">The sequence shown here is derived from an EMBL/GenBank/DDBJ whole genome shotgun (WGS) entry which is preliminary data.</text>
</comment>
<dbReference type="EMBL" id="CM011697">
    <property type="protein sequence ID" value="TMS01864.1"/>
    <property type="molecule type" value="Genomic_DNA"/>
</dbReference>
<protein>
    <submittedName>
        <fullName evidence="1">Uncharacterized protein</fullName>
    </submittedName>
</protein>
<organism evidence="1 2">
    <name type="scientific">Larimichthys crocea</name>
    <name type="common">Large yellow croaker</name>
    <name type="synonym">Pseudosciaena crocea</name>
    <dbReference type="NCBI Taxonomy" id="215358"/>
    <lineage>
        <taxon>Eukaryota</taxon>
        <taxon>Metazoa</taxon>
        <taxon>Chordata</taxon>
        <taxon>Craniata</taxon>
        <taxon>Vertebrata</taxon>
        <taxon>Euteleostomi</taxon>
        <taxon>Actinopterygii</taxon>
        <taxon>Neopterygii</taxon>
        <taxon>Teleostei</taxon>
        <taxon>Neoteleostei</taxon>
        <taxon>Acanthomorphata</taxon>
        <taxon>Eupercaria</taxon>
        <taxon>Sciaenidae</taxon>
        <taxon>Larimichthys</taxon>
    </lineage>
</organism>
<sequence length="128" mass="14579">MAACGDLLTKRTEDLPRRQRLRAGLGFGKRGWISSKPPEIPAAVEQDGLKELYKKTLKHDKTQTHSYMSHRYRVQRSCRHTTCTPTANATYTQLHWLSSGTTSAYTPGLHQITQIQTHTSISAHQYKR</sequence>
<dbReference type="Proteomes" id="UP000793456">
    <property type="component" value="Chromosome XXIV"/>
</dbReference>
<proteinExistence type="predicted"/>
<keyword evidence="2" id="KW-1185">Reference proteome</keyword>